<proteinExistence type="predicted"/>
<sequence>MTDRTVRTATNNTPPSLHINYSCPGPKNWTSPTTHLTPRSPPRIRPNNRTRPLHMTKARTLCPPPPTSTKQPNTARHPRSAINTNRRLRRPKPNPATKNPGILIHRPPRLNNLNSAIFTNPHPPHTYIIPNHNLLRLPHIHPQQNHNNQCTSHILSQNPHSYIPLTPCSPIPRRPPSANWLHTKMTNPTRTN</sequence>
<evidence type="ECO:0000313" key="2">
    <source>
        <dbReference type="EMBL" id="CAF92287.1"/>
    </source>
</evidence>
<name>Q4T495_TETNG</name>
<feature type="region of interest" description="Disordered" evidence="1">
    <location>
        <begin position="1"/>
        <end position="108"/>
    </location>
</feature>
<reference evidence="2" key="2">
    <citation type="submission" date="2004-02" db="EMBL/GenBank/DDBJ databases">
        <authorList>
            <consortium name="Genoscope"/>
            <consortium name="Whitehead Institute Centre for Genome Research"/>
        </authorList>
    </citation>
    <scope>NUCLEOTIDE SEQUENCE</scope>
</reference>
<dbReference type="AlphaFoldDB" id="Q4T495"/>
<evidence type="ECO:0000256" key="1">
    <source>
        <dbReference type="SAM" id="MobiDB-lite"/>
    </source>
</evidence>
<reference evidence="2" key="1">
    <citation type="journal article" date="2004" name="Nature">
        <title>Genome duplication in the teleost fish Tetraodon nigroviridis reveals the early vertebrate proto-karyotype.</title>
        <authorList>
            <person name="Jaillon O."/>
            <person name="Aury J.-M."/>
            <person name="Brunet F."/>
            <person name="Petit J.-L."/>
            <person name="Stange-Thomann N."/>
            <person name="Mauceli E."/>
            <person name="Bouneau L."/>
            <person name="Fischer C."/>
            <person name="Ozouf-Costaz C."/>
            <person name="Bernot A."/>
            <person name="Nicaud S."/>
            <person name="Jaffe D."/>
            <person name="Fisher S."/>
            <person name="Lutfalla G."/>
            <person name="Dossat C."/>
            <person name="Segurens B."/>
            <person name="Dasilva C."/>
            <person name="Salanoubat M."/>
            <person name="Levy M."/>
            <person name="Boudet N."/>
            <person name="Castellano S."/>
            <person name="Anthouard V."/>
            <person name="Jubin C."/>
            <person name="Castelli V."/>
            <person name="Katinka M."/>
            <person name="Vacherie B."/>
            <person name="Biemont C."/>
            <person name="Skalli Z."/>
            <person name="Cattolico L."/>
            <person name="Poulain J."/>
            <person name="De Berardinis V."/>
            <person name="Cruaud C."/>
            <person name="Duprat S."/>
            <person name="Brottier P."/>
            <person name="Coutanceau J.-P."/>
            <person name="Gouzy J."/>
            <person name="Parra G."/>
            <person name="Lardier G."/>
            <person name="Chapple C."/>
            <person name="McKernan K.J."/>
            <person name="McEwan P."/>
            <person name="Bosak S."/>
            <person name="Kellis M."/>
            <person name="Volff J.-N."/>
            <person name="Guigo R."/>
            <person name="Zody M.C."/>
            <person name="Mesirov J."/>
            <person name="Lindblad-Toh K."/>
            <person name="Birren B."/>
            <person name="Nusbaum C."/>
            <person name="Kahn D."/>
            <person name="Robinson-Rechavi M."/>
            <person name="Laudet V."/>
            <person name="Schachter V."/>
            <person name="Quetier F."/>
            <person name="Saurin W."/>
            <person name="Scarpelli C."/>
            <person name="Wincker P."/>
            <person name="Lander E.S."/>
            <person name="Weissenbach J."/>
            <person name="Roest Crollius H."/>
        </authorList>
    </citation>
    <scope>NUCLEOTIDE SEQUENCE [LARGE SCALE GENOMIC DNA]</scope>
</reference>
<protein>
    <submittedName>
        <fullName evidence="2">(spotted green pufferfish) hypothetical protein</fullName>
    </submittedName>
</protein>
<accession>Q4T495</accession>
<feature type="compositionally biased region" description="Basic residues" evidence="1">
    <location>
        <begin position="46"/>
        <end position="57"/>
    </location>
</feature>
<gene>
    <name evidence="2" type="ORF">GSTENG00007430001</name>
</gene>
<organism evidence="2">
    <name type="scientific">Tetraodon nigroviridis</name>
    <name type="common">Spotted green pufferfish</name>
    <name type="synonym">Chelonodon nigroviridis</name>
    <dbReference type="NCBI Taxonomy" id="99883"/>
    <lineage>
        <taxon>Eukaryota</taxon>
        <taxon>Metazoa</taxon>
        <taxon>Chordata</taxon>
        <taxon>Craniata</taxon>
        <taxon>Vertebrata</taxon>
        <taxon>Euteleostomi</taxon>
        <taxon>Actinopterygii</taxon>
        <taxon>Neopterygii</taxon>
        <taxon>Teleostei</taxon>
        <taxon>Neoteleostei</taxon>
        <taxon>Acanthomorphata</taxon>
        <taxon>Eupercaria</taxon>
        <taxon>Tetraodontiformes</taxon>
        <taxon>Tetradontoidea</taxon>
        <taxon>Tetraodontidae</taxon>
        <taxon>Tetraodon</taxon>
    </lineage>
</organism>
<comment type="caution">
    <text evidence="2">The sequence shown here is derived from an EMBL/GenBank/DDBJ whole genome shotgun (WGS) entry which is preliminary data.</text>
</comment>
<dbReference type="EMBL" id="CAAE01009774">
    <property type="protein sequence ID" value="CAF92287.1"/>
    <property type="molecule type" value="Genomic_DNA"/>
</dbReference>
<dbReference type="KEGG" id="tng:GSTEN00007430G001"/>